<proteinExistence type="predicted"/>
<organism evidence="1 2">
    <name type="scientific">Paraglomus occultum</name>
    <dbReference type="NCBI Taxonomy" id="144539"/>
    <lineage>
        <taxon>Eukaryota</taxon>
        <taxon>Fungi</taxon>
        <taxon>Fungi incertae sedis</taxon>
        <taxon>Mucoromycota</taxon>
        <taxon>Glomeromycotina</taxon>
        <taxon>Glomeromycetes</taxon>
        <taxon>Paraglomerales</taxon>
        <taxon>Paraglomeraceae</taxon>
        <taxon>Paraglomus</taxon>
    </lineage>
</organism>
<dbReference type="Proteomes" id="UP000789572">
    <property type="component" value="Unassembled WGS sequence"/>
</dbReference>
<comment type="caution">
    <text evidence="1">The sequence shown here is derived from an EMBL/GenBank/DDBJ whole genome shotgun (WGS) entry which is preliminary data.</text>
</comment>
<feature type="non-terminal residue" evidence="1">
    <location>
        <position position="84"/>
    </location>
</feature>
<protein>
    <submittedName>
        <fullName evidence="1">7899_t:CDS:1</fullName>
    </submittedName>
</protein>
<sequence>DEYINIDSTLQIEDRLSDDDIIALVNGEQVEEECSNSQVEQKIVAADAVKSIDILTAFLKQREMDIGLSENFIYELNQCTEVVG</sequence>
<gene>
    <name evidence="1" type="ORF">POCULU_LOCUS6519</name>
</gene>
<keyword evidence="2" id="KW-1185">Reference proteome</keyword>
<evidence type="ECO:0000313" key="2">
    <source>
        <dbReference type="Proteomes" id="UP000789572"/>
    </source>
</evidence>
<dbReference type="AlphaFoldDB" id="A0A9N9BZV8"/>
<dbReference type="OrthoDB" id="10429336at2759"/>
<dbReference type="EMBL" id="CAJVPJ010001219">
    <property type="protein sequence ID" value="CAG8581641.1"/>
    <property type="molecule type" value="Genomic_DNA"/>
</dbReference>
<name>A0A9N9BZV8_9GLOM</name>
<reference evidence="1" key="1">
    <citation type="submission" date="2021-06" db="EMBL/GenBank/DDBJ databases">
        <authorList>
            <person name="Kallberg Y."/>
            <person name="Tangrot J."/>
            <person name="Rosling A."/>
        </authorList>
    </citation>
    <scope>NUCLEOTIDE SEQUENCE</scope>
    <source>
        <strain evidence="1">IA702</strain>
    </source>
</reference>
<evidence type="ECO:0000313" key="1">
    <source>
        <dbReference type="EMBL" id="CAG8581641.1"/>
    </source>
</evidence>
<accession>A0A9N9BZV8</accession>